<dbReference type="AlphaFoldDB" id="A0A0L6UAM9"/>
<feature type="transmembrane region" description="Helical" evidence="2">
    <location>
        <begin position="49"/>
        <end position="71"/>
    </location>
</feature>
<evidence type="ECO:0000256" key="2">
    <source>
        <dbReference type="SAM" id="Phobius"/>
    </source>
</evidence>
<protein>
    <submittedName>
        <fullName evidence="3">Uncharacterized protein</fullName>
    </submittedName>
</protein>
<accession>A0A0L6UAM9</accession>
<dbReference type="VEuPathDB" id="FungiDB:VP01_7g11"/>
<dbReference type="Proteomes" id="UP000037035">
    <property type="component" value="Unassembled WGS sequence"/>
</dbReference>
<keyword evidence="2" id="KW-1133">Transmembrane helix</keyword>
<proteinExistence type="predicted"/>
<name>A0A0L6UAM9_9BASI</name>
<keyword evidence="2" id="KW-0812">Transmembrane</keyword>
<keyword evidence="2" id="KW-0472">Membrane</keyword>
<evidence type="ECO:0000313" key="4">
    <source>
        <dbReference type="Proteomes" id="UP000037035"/>
    </source>
</evidence>
<dbReference type="EMBL" id="LAVV01013495">
    <property type="protein sequence ID" value="KNZ45571.1"/>
    <property type="molecule type" value="Genomic_DNA"/>
</dbReference>
<comment type="caution">
    <text evidence="3">The sequence shown here is derived from an EMBL/GenBank/DDBJ whole genome shotgun (WGS) entry which is preliminary data.</text>
</comment>
<feature type="region of interest" description="Disordered" evidence="1">
    <location>
        <begin position="14"/>
        <end position="41"/>
    </location>
</feature>
<reference evidence="3 4" key="1">
    <citation type="submission" date="2015-08" db="EMBL/GenBank/DDBJ databases">
        <title>Next Generation Sequencing and Analysis of the Genome of Puccinia sorghi L Schw, the Causal Agent of Maize Common Rust.</title>
        <authorList>
            <person name="Rochi L."/>
            <person name="Burguener G."/>
            <person name="Darino M."/>
            <person name="Turjanski A."/>
            <person name="Kreff E."/>
            <person name="Dieguez M.J."/>
            <person name="Sacco F."/>
        </authorList>
    </citation>
    <scope>NUCLEOTIDE SEQUENCE [LARGE SCALE GENOMIC DNA]</scope>
    <source>
        <strain evidence="3 4">RO10H11247</strain>
    </source>
</reference>
<gene>
    <name evidence="3" type="ORF">VP01_7g11</name>
</gene>
<sequence>MACRLGNRNRGVLVGRRSEPESNTNGKGVPKLNFPSTKKKKKSVAKSTCGAEFIALSSTVDLTIFLLLILWKTFPYFKCRVLCNNQVAVLVASDNGSRSNLRSILERKPDSIGEYPSLTPIKKHSLVTTLCTLQLEKRL</sequence>
<keyword evidence="4" id="KW-1185">Reference proteome</keyword>
<organism evidence="3 4">
    <name type="scientific">Puccinia sorghi</name>
    <dbReference type="NCBI Taxonomy" id="27349"/>
    <lineage>
        <taxon>Eukaryota</taxon>
        <taxon>Fungi</taxon>
        <taxon>Dikarya</taxon>
        <taxon>Basidiomycota</taxon>
        <taxon>Pucciniomycotina</taxon>
        <taxon>Pucciniomycetes</taxon>
        <taxon>Pucciniales</taxon>
        <taxon>Pucciniaceae</taxon>
        <taxon>Puccinia</taxon>
    </lineage>
</organism>
<evidence type="ECO:0000313" key="3">
    <source>
        <dbReference type="EMBL" id="KNZ45571.1"/>
    </source>
</evidence>
<evidence type="ECO:0000256" key="1">
    <source>
        <dbReference type="SAM" id="MobiDB-lite"/>
    </source>
</evidence>